<dbReference type="InterPro" id="IPR013762">
    <property type="entry name" value="Integrase-like_cat_sf"/>
</dbReference>
<keyword evidence="7" id="KW-1185">Reference proteome</keyword>
<dbReference type="Gene3D" id="1.10.150.130">
    <property type="match status" value="1"/>
</dbReference>
<dbReference type="Gene3D" id="1.10.443.10">
    <property type="entry name" value="Intergrase catalytic core"/>
    <property type="match status" value="1"/>
</dbReference>
<dbReference type="GO" id="GO:0015074">
    <property type="term" value="P:DNA integration"/>
    <property type="evidence" value="ECO:0007669"/>
    <property type="project" value="UniProtKB-KW"/>
</dbReference>
<dbReference type="GO" id="GO:0006310">
    <property type="term" value="P:DNA recombination"/>
    <property type="evidence" value="ECO:0007669"/>
    <property type="project" value="UniProtKB-KW"/>
</dbReference>
<dbReference type="InterPro" id="IPR044068">
    <property type="entry name" value="CB"/>
</dbReference>
<evidence type="ECO:0000256" key="4">
    <source>
        <dbReference type="PROSITE-ProRule" id="PRU01248"/>
    </source>
</evidence>
<accession>A0A4V2PD07</accession>
<dbReference type="SUPFAM" id="SSF56349">
    <property type="entry name" value="DNA breaking-rejoining enzymes"/>
    <property type="match status" value="1"/>
</dbReference>
<keyword evidence="2 4" id="KW-0238">DNA-binding</keyword>
<evidence type="ECO:0000256" key="1">
    <source>
        <dbReference type="ARBA" id="ARBA00022908"/>
    </source>
</evidence>
<dbReference type="Pfam" id="PF02899">
    <property type="entry name" value="Phage_int_SAM_1"/>
    <property type="match status" value="1"/>
</dbReference>
<organism evidence="6 7">
    <name type="scientific">Phorcysia thermohydrogeniphila</name>
    <dbReference type="NCBI Taxonomy" id="936138"/>
    <lineage>
        <taxon>Bacteria</taxon>
        <taxon>Pseudomonadati</taxon>
        <taxon>Aquificota</taxon>
        <taxon>Aquificia</taxon>
        <taxon>Desulfurobacteriales</taxon>
        <taxon>Desulfurobacteriaceae</taxon>
        <taxon>Phorcysia</taxon>
    </lineage>
</organism>
<proteinExistence type="predicted"/>
<sequence>MAEEGYSKNTLDTYRRVLKYFHSFLDFYGFDFKNFDEEKLYSFFSVRYRTEKSFRTAMSAIQHYLKFRKVKRRLKFQPPDYGEFKEFRPITREEFQKLTELVMRLRSEDLQTAMLLIFKTGLSPAEIGKLKVSSFGTFLGIPILQEGKVKRFIIDEEIVERLKEIKETKLPVSPLLNTRPSTMKVTFHRIMKQSNLDLTVADFKDNYVAELLKRELPLDIVVEYSGRSLERVSYINRVLTLKSKADIIEDKLKKRLDSSN</sequence>
<protein>
    <submittedName>
        <fullName evidence="6">Phage integrase family protein with SAM-like domain</fullName>
    </submittedName>
</protein>
<dbReference type="InterPro" id="IPR004107">
    <property type="entry name" value="Integrase_SAM-like_N"/>
</dbReference>
<feature type="domain" description="Core-binding (CB)" evidence="5">
    <location>
        <begin position="1"/>
        <end position="69"/>
    </location>
</feature>
<dbReference type="EMBL" id="SMFV01000005">
    <property type="protein sequence ID" value="TCK03326.1"/>
    <property type="molecule type" value="Genomic_DNA"/>
</dbReference>
<keyword evidence="3" id="KW-0233">DNA recombination</keyword>
<name>A0A4V2PD07_9BACT</name>
<comment type="caution">
    <text evidence="6">The sequence shown here is derived from an EMBL/GenBank/DDBJ whole genome shotgun (WGS) entry which is preliminary data.</text>
</comment>
<evidence type="ECO:0000313" key="7">
    <source>
        <dbReference type="Proteomes" id="UP000295777"/>
    </source>
</evidence>
<dbReference type="Proteomes" id="UP000295777">
    <property type="component" value="Unassembled WGS sequence"/>
</dbReference>
<evidence type="ECO:0000256" key="3">
    <source>
        <dbReference type="ARBA" id="ARBA00023172"/>
    </source>
</evidence>
<gene>
    <name evidence="6" type="ORF">CLV27_1397</name>
</gene>
<evidence type="ECO:0000313" key="6">
    <source>
        <dbReference type="EMBL" id="TCK03326.1"/>
    </source>
</evidence>
<dbReference type="InterPro" id="IPR010998">
    <property type="entry name" value="Integrase_recombinase_N"/>
</dbReference>
<evidence type="ECO:0000256" key="2">
    <source>
        <dbReference type="ARBA" id="ARBA00023125"/>
    </source>
</evidence>
<reference evidence="6 7" key="1">
    <citation type="submission" date="2019-03" db="EMBL/GenBank/DDBJ databases">
        <title>Genomic Encyclopedia of Archaeal and Bacterial Type Strains, Phase II (KMG-II): from individual species to whole genera.</title>
        <authorList>
            <person name="Goeker M."/>
        </authorList>
    </citation>
    <scope>NUCLEOTIDE SEQUENCE [LARGE SCALE GENOMIC DNA]</scope>
    <source>
        <strain evidence="6 7">DSM 24425</strain>
    </source>
</reference>
<keyword evidence="1" id="KW-0229">DNA integration</keyword>
<evidence type="ECO:0000259" key="5">
    <source>
        <dbReference type="PROSITE" id="PS51900"/>
    </source>
</evidence>
<dbReference type="PROSITE" id="PS51900">
    <property type="entry name" value="CB"/>
    <property type="match status" value="1"/>
</dbReference>
<dbReference type="InterPro" id="IPR011010">
    <property type="entry name" value="DNA_brk_join_enz"/>
</dbReference>
<dbReference type="AlphaFoldDB" id="A0A4V2PD07"/>
<dbReference type="GO" id="GO:0003677">
    <property type="term" value="F:DNA binding"/>
    <property type="evidence" value="ECO:0007669"/>
    <property type="project" value="UniProtKB-UniRule"/>
</dbReference>